<evidence type="ECO:0000256" key="2">
    <source>
        <dbReference type="ARBA" id="ARBA00022448"/>
    </source>
</evidence>
<dbReference type="InterPro" id="IPR003439">
    <property type="entry name" value="ABC_transporter-like_ATP-bd"/>
</dbReference>
<evidence type="ECO:0000256" key="3">
    <source>
        <dbReference type="ARBA" id="ARBA00022475"/>
    </source>
</evidence>
<protein>
    <submittedName>
        <fullName evidence="10">D-methionine transport system ATP-binding protein</fullName>
    </submittedName>
</protein>
<dbReference type="PANTHER" id="PTHR43166:SF30">
    <property type="entry name" value="METHIONINE IMPORT ATP-BINDING PROTEIN METN"/>
    <property type="match status" value="1"/>
</dbReference>
<evidence type="ECO:0000259" key="9">
    <source>
        <dbReference type="PROSITE" id="PS50893"/>
    </source>
</evidence>
<dbReference type="PANTHER" id="PTHR43166">
    <property type="entry name" value="AMINO ACID IMPORT ATP-BINDING PROTEIN"/>
    <property type="match status" value="1"/>
</dbReference>
<keyword evidence="7" id="KW-0029">Amino-acid transport</keyword>
<dbReference type="RefSeq" id="WP_089964838.1">
    <property type="nucleotide sequence ID" value="NZ_FOCQ01000002.1"/>
</dbReference>
<dbReference type="Proteomes" id="UP000199695">
    <property type="component" value="Unassembled WGS sequence"/>
</dbReference>
<name>A0A1H8B8Y1_9BACL</name>
<keyword evidence="11" id="KW-1185">Reference proteome</keyword>
<dbReference type="PROSITE" id="PS50893">
    <property type="entry name" value="ABC_TRANSPORTER_2"/>
    <property type="match status" value="1"/>
</dbReference>
<keyword evidence="5 10" id="KW-0067">ATP-binding</keyword>
<dbReference type="SMART" id="SM00382">
    <property type="entry name" value="AAA"/>
    <property type="match status" value="1"/>
</dbReference>
<dbReference type="SUPFAM" id="SSF52540">
    <property type="entry name" value="P-loop containing nucleoside triphosphate hydrolases"/>
    <property type="match status" value="1"/>
</dbReference>
<reference evidence="10 11" key="1">
    <citation type="submission" date="2016-10" db="EMBL/GenBank/DDBJ databases">
        <authorList>
            <person name="de Groot N.N."/>
        </authorList>
    </citation>
    <scope>NUCLEOTIDE SEQUENCE [LARGE SCALE GENOMIC DNA]</scope>
    <source>
        <strain evidence="10 11">DSM 46701</strain>
    </source>
</reference>
<dbReference type="PROSITE" id="PS00211">
    <property type="entry name" value="ABC_TRANSPORTER_1"/>
    <property type="match status" value="1"/>
</dbReference>
<dbReference type="GO" id="GO:0005886">
    <property type="term" value="C:plasma membrane"/>
    <property type="evidence" value="ECO:0007669"/>
    <property type="project" value="UniProtKB-ARBA"/>
</dbReference>
<dbReference type="InterPro" id="IPR003593">
    <property type="entry name" value="AAA+_ATPase"/>
</dbReference>
<dbReference type="EMBL" id="FOCQ01000002">
    <property type="protein sequence ID" value="SEM78849.1"/>
    <property type="molecule type" value="Genomic_DNA"/>
</dbReference>
<keyword evidence="4" id="KW-0547">Nucleotide-binding</keyword>
<dbReference type="Gene3D" id="3.40.50.300">
    <property type="entry name" value="P-loop containing nucleotide triphosphate hydrolases"/>
    <property type="match status" value="1"/>
</dbReference>
<dbReference type="InterPro" id="IPR017871">
    <property type="entry name" value="ABC_transporter-like_CS"/>
</dbReference>
<dbReference type="Pfam" id="PF00005">
    <property type="entry name" value="ABC_tran"/>
    <property type="match status" value="1"/>
</dbReference>
<evidence type="ECO:0000313" key="10">
    <source>
        <dbReference type="EMBL" id="SEM78849.1"/>
    </source>
</evidence>
<dbReference type="GO" id="GO:0006865">
    <property type="term" value="P:amino acid transport"/>
    <property type="evidence" value="ECO:0007669"/>
    <property type="project" value="UniProtKB-KW"/>
</dbReference>
<keyword evidence="3" id="KW-1003">Cell membrane</keyword>
<keyword evidence="2" id="KW-0813">Transport</keyword>
<dbReference type="FunFam" id="3.40.50.300:FF:000056">
    <property type="entry name" value="Cell division ATP-binding protein FtsE"/>
    <property type="match status" value="1"/>
</dbReference>
<organism evidence="10 11">
    <name type="scientific">Lihuaxuella thermophila</name>
    <dbReference type="NCBI Taxonomy" id="1173111"/>
    <lineage>
        <taxon>Bacteria</taxon>
        <taxon>Bacillati</taxon>
        <taxon>Bacillota</taxon>
        <taxon>Bacilli</taxon>
        <taxon>Bacillales</taxon>
        <taxon>Thermoactinomycetaceae</taxon>
        <taxon>Lihuaxuella</taxon>
    </lineage>
</organism>
<dbReference type="InterPro" id="IPR050086">
    <property type="entry name" value="MetN_ABC_transporter-like"/>
</dbReference>
<dbReference type="STRING" id="1173111.SAMN05444955_10246"/>
<keyword evidence="6" id="KW-1278">Translocase</keyword>
<evidence type="ECO:0000256" key="6">
    <source>
        <dbReference type="ARBA" id="ARBA00022967"/>
    </source>
</evidence>
<dbReference type="InterPro" id="IPR027417">
    <property type="entry name" value="P-loop_NTPase"/>
</dbReference>
<evidence type="ECO:0000256" key="1">
    <source>
        <dbReference type="ARBA" id="ARBA00005417"/>
    </source>
</evidence>
<dbReference type="AlphaFoldDB" id="A0A1H8B8Y1"/>
<dbReference type="GO" id="GO:0005524">
    <property type="term" value="F:ATP binding"/>
    <property type="evidence" value="ECO:0007669"/>
    <property type="project" value="UniProtKB-KW"/>
</dbReference>
<sequence length="327" mass="35835">MIQVKEVTKTYPAQKNQQVVTALKGVSLQIERGDIFGIVGHSGAGKSTLLRLLNGLETPSSGAVMVDGKEISRLASKELRLARQKIGMIFQHFHLLWSRTVRENIAFPLEIAGKAKKEIDEKVDVLLKRVGLSERADAYPSQLSGGQKQRVGIARALANDPDVLLCDEATSALDPETTASILRLLKEIHQETGITLVLITHEMSVVRAICNKMAVMEGGKIVECGEVEAIFKNPQHPVTKQFLKELTVSDASGETVRPGQATIEIKLDQLPVLRKLAQTRPITFRLTGGEITGAADGDRVRVHVDGEQEHVHQVLQELNGEVESRVE</sequence>
<evidence type="ECO:0000256" key="8">
    <source>
        <dbReference type="ARBA" id="ARBA00023136"/>
    </source>
</evidence>
<dbReference type="GO" id="GO:0016887">
    <property type="term" value="F:ATP hydrolysis activity"/>
    <property type="evidence" value="ECO:0007669"/>
    <property type="project" value="InterPro"/>
</dbReference>
<evidence type="ECO:0000256" key="4">
    <source>
        <dbReference type="ARBA" id="ARBA00022741"/>
    </source>
</evidence>
<dbReference type="OrthoDB" id="9802264at2"/>
<gene>
    <name evidence="10" type="ORF">SAMN05444955_10246</name>
</gene>
<evidence type="ECO:0000313" key="11">
    <source>
        <dbReference type="Proteomes" id="UP000199695"/>
    </source>
</evidence>
<keyword evidence="8" id="KW-0472">Membrane</keyword>
<accession>A0A1H8B8Y1</accession>
<proteinExistence type="inferred from homology"/>
<dbReference type="InterPro" id="IPR041701">
    <property type="entry name" value="MetN_ABC"/>
</dbReference>
<feature type="domain" description="ABC transporter" evidence="9">
    <location>
        <begin position="2"/>
        <end position="243"/>
    </location>
</feature>
<evidence type="ECO:0000256" key="5">
    <source>
        <dbReference type="ARBA" id="ARBA00022840"/>
    </source>
</evidence>
<evidence type="ECO:0000256" key="7">
    <source>
        <dbReference type="ARBA" id="ARBA00022970"/>
    </source>
</evidence>
<comment type="similarity">
    <text evidence="1">Belongs to the ABC transporter superfamily.</text>
</comment>
<dbReference type="CDD" id="cd03258">
    <property type="entry name" value="ABC_MetN_methionine_transporter"/>
    <property type="match status" value="1"/>
</dbReference>